<gene>
    <name evidence="1" type="ORF">C4544_02195</name>
</gene>
<proteinExistence type="predicted"/>
<comment type="caution">
    <text evidence="1">The sequence shown here is derived from an EMBL/GenBank/DDBJ whole genome shotgun (WGS) entry which is preliminary data.</text>
</comment>
<dbReference type="EMBL" id="QZJW01000015">
    <property type="protein sequence ID" value="RJO61636.1"/>
    <property type="molecule type" value="Genomic_DNA"/>
</dbReference>
<protein>
    <recommendedName>
        <fullName evidence="3">ABC-type transport auxiliary lipoprotein component domain-containing protein</fullName>
    </recommendedName>
</protein>
<reference evidence="1 2" key="1">
    <citation type="journal article" date="2017" name="ISME J.">
        <title>Energy and carbon metabolisms in a deep terrestrial subsurface fluid microbial community.</title>
        <authorList>
            <person name="Momper L."/>
            <person name="Jungbluth S.P."/>
            <person name="Lee M.D."/>
            <person name="Amend J.P."/>
        </authorList>
    </citation>
    <scope>NUCLEOTIDE SEQUENCE [LARGE SCALE GENOMIC DNA]</scope>
    <source>
        <strain evidence="1">SURF_29</strain>
    </source>
</reference>
<dbReference type="Proteomes" id="UP000285655">
    <property type="component" value="Unassembled WGS sequence"/>
</dbReference>
<accession>A0A419DER3</accession>
<evidence type="ECO:0008006" key="3">
    <source>
        <dbReference type="Google" id="ProtNLM"/>
    </source>
</evidence>
<evidence type="ECO:0000313" key="1">
    <source>
        <dbReference type="EMBL" id="RJO61636.1"/>
    </source>
</evidence>
<evidence type="ECO:0000313" key="2">
    <source>
        <dbReference type="Proteomes" id="UP000285655"/>
    </source>
</evidence>
<dbReference type="AlphaFoldDB" id="A0A419DER3"/>
<sequence length="177" mass="20087">MKRTMTLGASFVFFIILCSCGINKIYPKIESRYLPDNAIQNIKLTKSVAITNSSIGKEETRLCGLNKREWWGKLYDITETSISITKNALQRKNIIIDDKADKMLALSVDRFTCQPGWNDTTITSTLKVKTGNGLEKEYTASEKNSTGWQMTMGFELAMTHCVEQMLNDKEILGYLEH</sequence>
<dbReference type="PROSITE" id="PS51257">
    <property type="entry name" value="PROKAR_LIPOPROTEIN"/>
    <property type="match status" value="1"/>
</dbReference>
<name>A0A419DER3_9BACT</name>
<organism evidence="1 2">
    <name type="scientific">candidate division WS5 bacterium</name>
    <dbReference type="NCBI Taxonomy" id="2093353"/>
    <lineage>
        <taxon>Bacteria</taxon>
        <taxon>candidate division WS5</taxon>
    </lineage>
</organism>